<proteinExistence type="inferred from homology"/>
<dbReference type="InterPro" id="IPR014048">
    <property type="entry name" value="MethylDNA_cys_MeTrfase_DNA-bd"/>
</dbReference>
<dbReference type="Gene3D" id="3.30.160.70">
    <property type="entry name" value="Methylated DNA-protein cysteine methyltransferase domain"/>
    <property type="match status" value="1"/>
</dbReference>
<evidence type="ECO:0000259" key="10">
    <source>
        <dbReference type="Pfam" id="PF01035"/>
    </source>
</evidence>
<dbReference type="RefSeq" id="WP_185135856.1">
    <property type="nucleotide sequence ID" value="NZ_JACJVR010000041.1"/>
</dbReference>
<gene>
    <name evidence="12" type="ORF">H7B90_10690</name>
</gene>
<dbReference type="InterPro" id="IPR036631">
    <property type="entry name" value="MGMT_N_sf"/>
</dbReference>
<evidence type="ECO:0000256" key="5">
    <source>
        <dbReference type="ARBA" id="ARBA00022679"/>
    </source>
</evidence>
<comment type="function">
    <text evidence="9">Involved in the cellular defense against the biological effects of O6-methylguanine (O6-MeG) and O4-methylthymine (O4-MeT) in DNA. Repairs the methylated nucleobase in DNA by stoichiometrically transferring the methyl group to a cysteine residue in the enzyme. This is a suicide reaction: the enzyme is irreversibly inactivated.</text>
</comment>
<feature type="domain" description="Methylguanine DNA methyltransferase ribonuclease-like" evidence="11">
    <location>
        <begin position="10"/>
        <end position="87"/>
    </location>
</feature>
<evidence type="ECO:0000256" key="9">
    <source>
        <dbReference type="HAMAP-Rule" id="MF_00772"/>
    </source>
</evidence>
<dbReference type="Pfam" id="PF01035">
    <property type="entry name" value="DNA_binding_1"/>
    <property type="match status" value="1"/>
</dbReference>
<dbReference type="Gene3D" id="1.10.10.10">
    <property type="entry name" value="Winged helix-like DNA-binding domain superfamily/Winged helix DNA-binding domain"/>
    <property type="match status" value="1"/>
</dbReference>
<comment type="catalytic activity">
    <reaction evidence="1 9">
        <text>a 4-O-methyl-thymidine in DNA + L-cysteinyl-[protein] = a thymidine in DNA + S-methyl-L-cysteinyl-[protein]</text>
        <dbReference type="Rhea" id="RHEA:53428"/>
        <dbReference type="Rhea" id="RHEA-COMP:10131"/>
        <dbReference type="Rhea" id="RHEA-COMP:10132"/>
        <dbReference type="Rhea" id="RHEA-COMP:13555"/>
        <dbReference type="Rhea" id="RHEA-COMP:13556"/>
        <dbReference type="ChEBI" id="CHEBI:29950"/>
        <dbReference type="ChEBI" id="CHEBI:82612"/>
        <dbReference type="ChEBI" id="CHEBI:137386"/>
        <dbReference type="ChEBI" id="CHEBI:137387"/>
        <dbReference type="EC" id="2.1.1.63"/>
    </reaction>
</comment>
<comment type="similarity">
    <text evidence="2 9">Belongs to the MGMT family.</text>
</comment>
<dbReference type="GO" id="GO:0003908">
    <property type="term" value="F:methylated-DNA-[protein]-cysteine S-methyltransferase activity"/>
    <property type="evidence" value="ECO:0007669"/>
    <property type="project" value="UniProtKB-UniRule"/>
</dbReference>
<dbReference type="InterPro" id="IPR008332">
    <property type="entry name" value="MethylG_MeTrfase_N"/>
</dbReference>
<keyword evidence="5 9" id="KW-0808">Transferase</keyword>
<dbReference type="InterPro" id="IPR001497">
    <property type="entry name" value="MethylDNA_cys_MeTrfase_AS"/>
</dbReference>
<dbReference type="NCBIfam" id="TIGR00589">
    <property type="entry name" value="ogt"/>
    <property type="match status" value="1"/>
</dbReference>
<dbReference type="Proteomes" id="UP000553776">
    <property type="component" value="Unassembled WGS sequence"/>
</dbReference>
<keyword evidence="13" id="KW-1185">Reference proteome</keyword>
<comment type="catalytic activity">
    <reaction evidence="8 9">
        <text>a 6-O-methyl-2'-deoxyguanosine in DNA + L-cysteinyl-[protein] = S-methyl-L-cysteinyl-[protein] + a 2'-deoxyguanosine in DNA</text>
        <dbReference type="Rhea" id="RHEA:24000"/>
        <dbReference type="Rhea" id="RHEA-COMP:10131"/>
        <dbReference type="Rhea" id="RHEA-COMP:10132"/>
        <dbReference type="Rhea" id="RHEA-COMP:11367"/>
        <dbReference type="Rhea" id="RHEA-COMP:11368"/>
        <dbReference type="ChEBI" id="CHEBI:29950"/>
        <dbReference type="ChEBI" id="CHEBI:82612"/>
        <dbReference type="ChEBI" id="CHEBI:85445"/>
        <dbReference type="ChEBI" id="CHEBI:85448"/>
        <dbReference type="EC" id="2.1.1.63"/>
    </reaction>
</comment>
<evidence type="ECO:0000256" key="6">
    <source>
        <dbReference type="ARBA" id="ARBA00022763"/>
    </source>
</evidence>
<dbReference type="CDD" id="cd06445">
    <property type="entry name" value="ATase"/>
    <property type="match status" value="1"/>
</dbReference>
<evidence type="ECO:0000256" key="8">
    <source>
        <dbReference type="ARBA" id="ARBA00049348"/>
    </source>
</evidence>
<evidence type="ECO:0000256" key="4">
    <source>
        <dbReference type="ARBA" id="ARBA00022603"/>
    </source>
</evidence>
<dbReference type="GO" id="GO:0032259">
    <property type="term" value="P:methylation"/>
    <property type="evidence" value="ECO:0007669"/>
    <property type="project" value="UniProtKB-KW"/>
</dbReference>
<feature type="active site" description="Nucleophile; methyl group acceptor" evidence="9">
    <location>
        <position position="142"/>
    </location>
</feature>
<keyword evidence="3 9" id="KW-0963">Cytoplasm</keyword>
<reference evidence="12 13" key="1">
    <citation type="submission" date="2020-08" db="EMBL/GenBank/DDBJ databases">
        <title>Cohnella phylogeny.</title>
        <authorList>
            <person name="Dunlap C."/>
        </authorList>
    </citation>
    <scope>NUCLEOTIDE SEQUENCE [LARGE SCALE GENOMIC DNA]</scope>
    <source>
        <strain evidence="12 13">DSM 25239</strain>
    </source>
</reference>
<comment type="caution">
    <text evidence="12">The sequence shown here is derived from an EMBL/GenBank/DDBJ whole genome shotgun (WGS) entry which is preliminary data.</text>
</comment>
<dbReference type="FunFam" id="1.10.10.10:FF:000214">
    <property type="entry name" value="Methylated-DNA--protein-cysteine methyltransferase"/>
    <property type="match status" value="1"/>
</dbReference>
<dbReference type="PANTHER" id="PTHR10815:SF12">
    <property type="entry name" value="METHYLATED-DNA--PROTEIN-CYSTEINE METHYLTRANSFERASE, INDUCIBLE"/>
    <property type="match status" value="1"/>
</dbReference>
<dbReference type="EMBL" id="JACJVR010000041">
    <property type="protein sequence ID" value="MBB6691864.1"/>
    <property type="molecule type" value="Genomic_DNA"/>
</dbReference>
<keyword evidence="7 9" id="KW-0234">DNA repair</keyword>
<accession>A0A841U1Q4</accession>
<organism evidence="12 13">
    <name type="scientific">Cohnella xylanilytica</name>
    <dbReference type="NCBI Taxonomy" id="557555"/>
    <lineage>
        <taxon>Bacteria</taxon>
        <taxon>Bacillati</taxon>
        <taxon>Bacillota</taxon>
        <taxon>Bacilli</taxon>
        <taxon>Bacillales</taxon>
        <taxon>Paenibacillaceae</taxon>
        <taxon>Cohnella</taxon>
    </lineage>
</organism>
<keyword evidence="4 9" id="KW-0489">Methyltransferase</keyword>
<name>A0A841U1Q4_9BACL</name>
<dbReference type="AlphaFoldDB" id="A0A841U1Q4"/>
<dbReference type="EC" id="2.1.1.63" evidence="9"/>
<comment type="miscellaneous">
    <text evidence="9">This enzyme catalyzes only one turnover and therefore is not strictly catalytic. According to one definition, an enzyme is a biocatalyst that acts repeatedly and over many reaction cycles.</text>
</comment>
<dbReference type="SUPFAM" id="SSF53155">
    <property type="entry name" value="Methylated DNA-protein cysteine methyltransferase domain"/>
    <property type="match status" value="1"/>
</dbReference>
<dbReference type="GO" id="GO:0006307">
    <property type="term" value="P:DNA alkylation repair"/>
    <property type="evidence" value="ECO:0007669"/>
    <property type="project" value="UniProtKB-UniRule"/>
</dbReference>
<evidence type="ECO:0000256" key="2">
    <source>
        <dbReference type="ARBA" id="ARBA00008711"/>
    </source>
</evidence>
<evidence type="ECO:0000256" key="3">
    <source>
        <dbReference type="ARBA" id="ARBA00022490"/>
    </source>
</evidence>
<sequence>MENRINETIYWTRLSGDAWSLYAAATEKGLVFVGSAGKPYEELSDWARARVPGAELVRDDDRLRPYADELRGYLSGERREFAVPLDLRGTTFQEEVWRALREIPYGETRSYSDIARRVGKPAAARAAGAAIGANPVLIAVPCHRVVGKGGTLTGYRGGLDMKTALLGLERTGSPAGEAVRHA</sequence>
<evidence type="ECO:0000256" key="7">
    <source>
        <dbReference type="ARBA" id="ARBA00023204"/>
    </source>
</evidence>
<dbReference type="InterPro" id="IPR023546">
    <property type="entry name" value="MGMT"/>
</dbReference>
<dbReference type="InterPro" id="IPR036217">
    <property type="entry name" value="MethylDNA_cys_MeTrfase_DNAb"/>
</dbReference>
<protein>
    <recommendedName>
        <fullName evidence="9">Methylated-DNA--protein-cysteine methyltransferase</fullName>
        <ecNumber evidence="9">2.1.1.63</ecNumber>
    </recommendedName>
    <alternativeName>
        <fullName evidence="9">6-O-methylguanine-DNA methyltransferase</fullName>
        <shortName evidence="9">MGMT</shortName>
    </alternativeName>
    <alternativeName>
        <fullName evidence="9">O-6-methylguanine-DNA-alkyltransferase</fullName>
    </alternativeName>
</protein>
<dbReference type="PANTHER" id="PTHR10815">
    <property type="entry name" value="METHYLATED-DNA--PROTEIN-CYSTEINE METHYLTRANSFERASE"/>
    <property type="match status" value="1"/>
</dbReference>
<evidence type="ECO:0000313" key="13">
    <source>
        <dbReference type="Proteomes" id="UP000553776"/>
    </source>
</evidence>
<keyword evidence="6 9" id="KW-0227">DNA damage</keyword>
<dbReference type="HAMAP" id="MF_00772">
    <property type="entry name" value="OGT"/>
    <property type="match status" value="1"/>
</dbReference>
<evidence type="ECO:0000256" key="1">
    <source>
        <dbReference type="ARBA" id="ARBA00001286"/>
    </source>
</evidence>
<evidence type="ECO:0000313" key="12">
    <source>
        <dbReference type="EMBL" id="MBB6691864.1"/>
    </source>
</evidence>
<dbReference type="InterPro" id="IPR036388">
    <property type="entry name" value="WH-like_DNA-bd_sf"/>
</dbReference>
<dbReference type="SUPFAM" id="SSF46767">
    <property type="entry name" value="Methylated DNA-protein cysteine methyltransferase, C-terminal domain"/>
    <property type="match status" value="1"/>
</dbReference>
<dbReference type="Pfam" id="PF02870">
    <property type="entry name" value="Methyltransf_1N"/>
    <property type="match status" value="1"/>
</dbReference>
<comment type="subcellular location">
    <subcellularLocation>
        <location evidence="9">Cytoplasm</location>
    </subcellularLocation>
</comment>
<dbReference type="GO" id="GO:0005737">
    <property type="term" value="C:cytoplasm"/>
    <property type="evidence" value="ECO:0007669"/>
    <property type="project" value="UniProtKB-SubCell"/>
</dbReference>
<feature type="domain" description="Methylated-DNA-[protein]-cysteine S-methyltransferase DNA binding" evidence="10">
    <location>
        <begin position="92"/>
        <end position="170"/>
    </location>
</feature>
<dbReference type="PROSITE" id="PS00374">
    <property type="entry name" value="MGMT"/>
    <property type="match status" value="1"/>
</dbReference>
<evidence type="ECO:0000259" key="11">
    <source>
        <dbReference type="Pfam" id="PF02870"/>
    </source>
</evidence>